<dbReference type="Proteomes" id="UP000184384">
    <property type="component" value="Unassembled WGS sequence"/>
</dbReference>
<dbReference type="Proteomes" id="UP000237771">
    <property type="component" value="Unassembled WGS sequence"/>
</dbReference>
<evidence type="ECO:0000313" key="1">
    <source>
        <dbReference type="EMBL" id="PRZ28111.1"/>
    </source>
</evidence>
<reference evidence="2" key="1">
    <citation type="submission" date="2016-11" db="EMBL/GenBank/DDBJ databases">
        <authorList>
            <person name="Jaros S."/>
            <person name="Januszkiewicz K."/>
            <person name="Wedrychowicz H."/>
        </authorList>
    </citation>
    <scope>NUCLEOTIDE SEQUENCE [LARGE SCALE GENOMIC DNA]</scope>
    <source>
        <strain evidence="2">DSM 19729</strain>
    </source>
</reference>
<reference evidence="1 4" key="3">
    <citation type="submission" date="2018-03" db="EMBL/GenBank/DDBJ databases">
        <title>Genomic Encyclopedia of Archaeal and Bacterial Type Strains, Phase II (KMG-II): from individual species to whole genera.</title>
        <authorList>
            <person name="Goeker M."/>
        </authorList>
    </citation>
    <scope>NUCLEOTIDE SEQUENCE [LARGE SCALE GENOMIC DNA]</scope>
    <source>
        <strain evidence="1 4">DSM 17797</strain>
    </source>
</reference>
<evidence type="ECO:0000313" key="4">
    <source>
        <dbReference type="Proteomes" id="UP000237771"/>
    </source>
</evidence>
<reference evidence="3" key="2">
    <citation type="submission" date="2016-11" db="EMBL/GenBank/DDBJ databases">
        <authorList>
            <person name="Varghese N."/>
            <person name="Submissions S."/>
        </authorList>
    </citation>
    <scope>NUCLEOTIDE SEQUENCE [LARGE SCALE GENOMIC DNA]</scope>
    <source>
        <strain evidence="3">DSM 19729</strain>
    </source>
</reference>
<proteinExistence type="predicted"/>
<gene>
    <name evidence="1" type="ORF">BC624_101398</name>
    <name evidence="2" type="ORF">SAMN05443373_101398</name>
</gene>
<sequence length="41" mass="4735">MIEDLVYKFYKPSQAWYIKSCLSKGLKIIIKASIDTLANIK</sequence>
<name>A0A1M5IUE9_9FLAO</name>
<protein>
    <submittedName>
        <fullName evidence="2">Uncharacterized protein</fullName>
    </submittedName>
</protein>
<organism evidence="2 3">
    <name type="scientific">Flavobacterium granuli</name>
    <dbReference type="NCBI Taxonomy" id="280093"/>
    <lineage>
        <taxon>Bacteria</taxon>
        <taxon>Pseudomonadati</taxon>
        <taxon>Bacteroidota</taxon>
        <taxon>Flavobacteriia</taxon>
        <taxon>Flavobacteriales</taxon>
        <taxon>Flavobacteriaceae</taxon>
        <taxon>Flavobacterium</taxon>
    </lineage>
</organism>
<dbReference type="EMBL" id="PVUB01000001">
    <property type="protein sequence ID" value="PRZ28111.1"/>
    <property type="molecule type" value="Genomic_DNA"/>
</dbReference>
<evidence type="ECO:0000313" key="2">
    <source>
        <dbReference type="EMBL" id="SHG31795.1"/>
    </source>
</evidence>
<dbReference type="AlphaFoldDB" id="A0A1M5IUE9"/>
<accession>A0A1M5IUE9</accession>
<keyword evidence="4" id="KW-1185">Reference proteome</keyword>
<dbReference type="EMBL" id="FQWO01000001">
    <property type="protein sequence ID" value="SHG31795.1"/>
    <property type="molecule type" value="Genomic_DNA"/>
</dbReference>
<evidence type="ECO:0000313" key="3">
    <source>
        <dbReference type="Proteomes" id="UP000184384"/>
    </source>
</evidence>